<dbReference type="InterPro" id="IPR023865">
    <property type="entry name" value="Aliphatic_acid_kinase_CS"/>
</dbReference>
<comment type="similarity">
    <text evidence="5">Belongs to the acetokinase family.</text>
</comment>
<comment type="caution">
    <text evidence="5">Lacks conserved residue(s) required for the propagation of feature annotation.</text>
</comment>
<dbReference type="HAMAP" id="MF_00020">
    <property type="entry name" value="Acetate_kinase"/>
    <property type="match status" value="1"/>
</dbReference>
<accession>A0A5J4Z201</accession>
<dbReference type="PROSITE" id="PS01076">
    <property type="entry name" value="ACETATE_KINASE_2"/>
    <property type="match status" value="1"/>
</dbReference>
<feature type="binding site" evidence="5">
    <location>
        <begin position="274"/>
        <end position="278"/>
    </location>
    <ligand>
        <name>ATP</name>
        <dbReference type="ChEBI" id="CHEBI:30616"/>
    </ligand>
</feature>
<dbReference type="InterPro" id="IPR004372">
    <property type="entry name" value="Ac/propionate_kinase"/>
</dbReference>
<dbReference type="UniPathway" id="UPA00340">
    <property type="reaction ID" value="UER00458"/>
</dbReference>
<feature type="site" description="Transition state stabilizer" evidence="5">
    <location>
        <position position="246"/>
    </location>
</feature>
<dbReference type="OMA" id="HKYVSQR"/>
<evidence type="ECO:0000256" key="2">
    <source>
        <dbReference type="ARBA" id="ARBA00022741"/>
    </source>
</evidence>
<keyword evidence="2 5" id="KW-0547">Nucleotide-binding</keyword>
<comment type="cofactor">
    <cofactor evidence="5">
        <name>Mg(2+)</name>
        <dbReference type="ChEBI" id="CHEBI:18420"/>
    </cofactor>
</comment>
<dbReference type="GO" id="GO:0005524">
    <property type="term" value="F:ATP binding"/>
    <property type="evidence" value="ECO:0007669"/>
    <property type="project" value="UniProtKB-KW"/>
</dbReference>
<dbReference type="Gene3D" id="3.30.420.40">
    <property type="match status" value="2"/>
</dbReference>
<dbReference type="OrthoDB" id="67445at2759"/>
<keyword evidence="5" id="KW-0479">Metal-binding</keyword>
<keyword evidence="4 5" id="KW-0067">ATP-binding</keyword>
<feature type="binding site" evidence="5">
    <location>
        <position position="155"/>
    </location>
    <ligand>
        <name>substrate</name>
    </ligand>
</feature>
<dbReference type="Proteomes" id="UP000324585">
    <property type="component" value="Unassembled WGS sequence"/>
</dbReference>
<gene>
    <name evidence="6" type="ORF">FVE85_0693</name>
</gene>
<dbReference type="PANTHER" id="PTHR21060:SF15">
    <property type="entry name" value="ACETATE KINASE-RELATED"/>
    <property type="match status" value="1"/>
</dbReference>
<keyword evidence="7" id="KW-1185">Reference proteome</keyword>
<dbReference type="GO" id="GO:0000287">
    <property type="term" value="F:magnesium ion binding"/>
    <property type="evidence" value="ECO:0007669"/>
    <property type="project" value="UniProtKB-UniRule"/>
</dbReference>
<organism evidence="6 7">
    <name type="scientific">Porphyridium purpureum</name>
    <name type="common">Red alga</name>
    <name type="synonym">Porphyridium cruentum</name>
    <dbReference type="NCBI Taxonomy" id="35688"/>
    <lineage>
        <taxon>Eukaryota</taxon>
        <taxon>Rhodophyta</taxon>
        <taxon>Bangiophyceae</taxon>
        <taxon>Porphyridiales</taxon>
        <taxon>Porphyridiaceae</taxon>
        <taxon>Porphyridium</taxon>
    </lineage>
</organism>
<protein>
    <recommendedName>
        <fullName evidence="5">Probable acetate kinase</fullName>
        <ecNumber evidence="5">2.7.2.1</ecNumber>
    </recommendedName>
    <alternativeName>
        <fullName evidence="5">Acetokinase</fullName>
    </alternativeName>
</protein>
<comment type="caution">
    <text evidence="6">The sequence shown here is derived from an EMBL/GenBank/DDBJ whole genome shotgun (WGS) entry which is preliminary data.</text>
</comment>
<dbReference type="EC" id="2.7.2.1" evidence="5"/>
<evidence type="ECO:0000313" key="6">
    <source>
        <dbReference type="EMBL" id="KAA8496964.1"/>
    </source>
</evidence>
<dbReference type="GO" id="GO:0008776">
    <property type="term" value="F:acetate kinase activity"/>
    <property type="evidence" value="ECO:0007669"/>
    <property type="project" value="UniProtKB-UniRule"/>
</dbReference>
<evidence type="ECO:0000256" key="4">
    <source>
        <dbReference type="ARBA" id="ARBA00022840"/>
    </source>
</evidence>
<keyword evidence="1 5" id="KW-0808">Transferase</keyword>
<evidence type="ECO:0000256" key="1">
    <source>
        <dbReference type="ARBA" id="ARBA00022679"/>
    </source>
</evidence>
<name>A0A5J4Z201_PORPP</name>
<feature type="binding site" evidence="5">
    <location>
        <position position="455"/>
    </location>
    <ligand>
        <name>Mg(2+)</name>
        <dbReference type="ChEBI" id="CHEBI:18420"/>
    </ligand>
</feature>
<dbReference type="GO" id="GO:0006083">
    <property type="term" value="P:acetate metabolic process"/>
    <property type="evidence" value="ECO:0007669"/>
    <property type="project" value="TreeGrafter"/>
</dbReference>
<reference evidence="7" key="1">
    <citation type="journal article" date="2019" name="Nat. Commun.">
        <title>Expansion of phycobilisome linker gene families in mesophilic red algae.</title>
        <authorList>
            <person name="Lee J."/>
            <person name="Kim D."/>
            <person name="Bhattacharya D."/>
            <person name="Yoon H.S."/>
        </authorList>
    </citation>
    <scope>NUCLEOTIDE SEQUENCE [LARGE SCALE GENOMIC DNA]</scope>
    <source>
        <strain evidence="7">CCMP 1328</strain>
    </source>
</reference>
<dbReference type="PANTHER" id="PTHR21060">
    <property type="entry name" value="ACETATE KINASE"/>
    <property type="match status" value="1"/>
</dbReference>
<keyword evidence="3 5" id="KW-0418">Kinase</keyword>
<dbReference type="InterPro" id="IPR043129">
    <property type="entry name" value="ATPase_NBD"/>
</dbReference>
<keyword evidence="5" id="KW-0460">Magnesium</keyword>
<dbReference type="SUPFAM" id="SSF53067">
    <property type="entry name" value="Actin-like ATPase domain"/>
    <property type="match status" value="2"/>
</dbReference>
<feature type="site" description="Transition state stabilizer" evidence="5">
    <location>
        <position position="307"/>
    </location>
</feature>
<dbReference type="PRINTS" id="PR00471">
    <property type="entry name" value="ACETATEKNASE"/>
</dbReference>
<evidence type="ECO:0000313" key="7">
    <source>
        <dbReference type="Proteomes" id="UP000324585"/>
    </source>
</evidence>
<dbReference type="EMBL" id="VRMN01000002">
    <property type="protein sequence ID" value="KAA8496964.1"/>
    <property type="molecule type" value="Genomic_DNA"/>
</dbReference>
<evidence type="ECO:0000256" key="3">
    <source>
        <dbReference type="ARBA" id="ARBA00022777"/>
    </source>
</evidence>
<feature type="binding site" evidence="5">
    <location>
        <begin position="348"/>
        <end position="350"/>
    </location>
    <ligand>
        <name>ATP</name>
        <dbReference type="ChEBI" id="CHEBI:30616"/>
    </ligand>
</feature>
<comment type="pathway">
    <text evidence="5">Metabolic intermediate biosynthesis; acetyl-CoA biosynthesis; acetyl-CoA from acetate: step 1/2.</text>
</comment>
<dbReference type="PROSITE" id="PS01075">
    <property type="entry name" value="ACETATE_KINASE_1"/>
    <property type="match status" value="1"/>
</dbReference>
<dbReference type="Pfam" id="PF00871">
    <property type="entry name" value="Acetate_kinase"/>
    <property type="match status" value="1"/>
</dbReference>
<dbReference type="InterPro" id="IPR000890">
    <property type="entry name" value="Aliphatic_acid_kin_short-chain"/>
</dbReference>
<comment type="catalytic activity">
    <reaction evidence="5">
        <text>acetate + ATP = acetyl phosphate + ADP</text>
        <dbReference type="Rhea" id="RHEA:11352"/>
        <dbReference type="ChEBI" id="CHEBI:22191"/>
        <dbReference type="ChEBI" id="CHEBI:30089"/>
        <dbReference type="ChEBI" id="CHEBI:30616"/>
        <dbReference type="ChEBI" id="CHEBI:456216"/>
        <dbReference type="EC" id="2.7.2.1"/>
    </reaction>
</comment>
<feature type="binding site" evidence="5">
    <location>
        <position position="67"/>
    </location>
    <ligand>
        <name>ATP</name>
        <dbReference type="ChEBI" id="CHEBI:30616"/>
    </ligand>
</feature>
<dbReference type="GO" id="GO:0006085">
    <property type="term" value="P:acetyl-CoA biosynthetic process"/>
    <property type="evidence" value="ECO:0007669"/>
    <property type="project" value="UniProtKB-UniRule"/>
</dbReference>
<sequence length="483" mass="52698">MIAGLASAAFAARSGSASGMLLGGVLRSARGPQPAWRMSMHMAWLRPTTSRREYQVLVLNAGSSSLKFALFSGVPVEKGEKPCLNVWLQGIVERIGDPHHKGKISHGVAAGDTIIKLDELDSEMIENHHVALDRVLELIRDEGIEPHQVKAVGHRVVHGGDTLTSSCLITDTVEKRIEEACQLAPLHNPKNLEGIRIAKKVFNQLDTKHVAVFDTAFHASMPPEAFLYALPIEWYEKYRVRKYGMHGTSYAYILSELEPILDKHSCDVNAIICHLGAGSSMACVKEGKCIDTTMGMTPLEGLVMATRCGDLDAGILPYIASRTGLGLDKIEEMLNKNSGLLGLCGEADLRYVLERVDAGDKNAVNAYHALVHRIRKYLGAYVFNLEGQLDAVVFTAGMGQHSARLRRDVLAGLDKLGLSIDDDKNENGEVGGFHDMLEIHSDNAACKILAMMTKEELQIARECALVAGIEDLRVPQLGAPELH</sequence>
<feature type="binding site" evidence="5">
    <location>
        <position position="60"/>
    </location>
    <ligand>
        <name>Mg(2+)</name>
        <dbReference type="ChEBI" id="CHEBI:18420"/>
    </ligand>
</feature>
<proteinExistence type="inferred from homology"/>
<feature type="active site" description="Proton donor/acceptor" evidence="5">
    <location>
        <position position="214"/>
    </location>
</feature>
<evidence type="ECO:0000256" key="5">
    <source>
        <dbReference type="HAMAP-Rule" id="MF_03131"/>
    </source>
</evidence>
<dbReference type="NCBIfam" id="TIGR00016">
    <property type="entry name" value="ackA"/>
    <property type="match status" value="1"/>
</dbReference>
<dbReference type="AlphaFoldDB" id="A0A5J4Z201"/>